<gene>
    <name evidence="3" type="ORF">AAD027_00620</name>
</gene>
<dbReference type="PANTHER" id="PTHR33375:SF7">
    <property type="entry name" value="CHROMOSOME 2-PARTITIONING PROTEIN PARB-RELATED"/>
    <property type="match status" value="1"/>
</dbReference>
<evidence type="ECO:0000259" key="2">
    <source>
        <dbReference type="SMART" id="SM00470"/>
    </source>
</evidence>
<dbReference type="Proteomes" id="UP001459204">
    <property type="component" value="Unassembled WGS sequence"/>
</dbReference>
<feature type="region of interest" description="Disordered" evidence="1">
    <location>
        <begin position="401"/>
        <end position="420"/>
    </location>
</feature>
<dbReference type="CDD" id="cd16406">
    <property type="entry name" value="ParB_N_like"/>
    <property type="match status" value="1"/>
</dbReference>
<proteinExistence type="predicted"/>
<accession>A0ABU9IXG6</accession>
<keyword evidence="4" id="KW-1185">Reference proteome</keyword>
<feature type="compositionally biased region" description="Gly residues" evidence="1">
    <location>
        <begin position="404"/>
        <end position="419"/>
    </location>
</feature>
<dbReference type="SUPFAM" id="SSF109709">
    <property type="entry name" value="KorB DNA-binding domain-like"/>
    <property type="match status" value="1"/>
</dbReference>
<protein>
    <submittedName>
        <fullName evidence="3">ParB/RepB/Spo0J family partition protein</fullName>
    </submittedName>
</protein>
<dbReference type="Pfam" id="PF02195">
    <property type="entry name" value="ParB_N"/>
    <property type="match status" value="1"/>
</dbReference>
<dbReference type="InterPro" id="IPR003115">
    <property type="entry name" value="ParB_N"/>
</dbReference>
<dbReference type="SUPFAM" id="SSF110849">
    <property type="entry name" value="ParB/Sulfiredoxin"/>
    <property type="match status" value="1"/>
</dbReference>
<evidence type="ECO:0000313" key="4">
    <source>
        <dbReference type="Proteomes" id="UP001459204"/>
    </source>
</evidence>
<evidence type="ECO:0000313" key="3">
    <source>
        <dbReference type="EMBL" id="MEL1262876.1"/>
    </source>
</evidence>
<feature type="domain" description="ParB-like N-terminal" evidence="2">
    <location>
        <begin position="12"/>
        <end position="110"/>
    </location>
</feature>
<name>A0ABU9IXG6_9GAMM</name>
<dbReference type="SMART" id="SM00470">
    <property type="entry name" value="ParB"/>
    <property type="match status" value="1"/>
</dbReference>
<dbReference type="EMBL" id="JBBWWT010000001">
    <property type="protein sequence ID" value="MEL1262876.1"/>
    <property type="molecule type" value="Genomic_DNA"/>
</dbReference>
<dbReference type="PANTHER" id="PTHR33375">
    <property type="entry name" value="CHROMOSOME-PARTITIONING PROTEIN PARB-RELATED"/>
    <property type="match status" value="1"/>
</dbReference>
<dbReference type="InterPro" id="IPR050336">
    <property type="entry name" value="Chromosome_partition/occlusion"/>
</dbReference>
<dbReference type="Gene3D" id="1.10.10.2830">
    <property type="match status" value="1"/>
</dbReference>
<feature type="compositionally biased region" description="Acidic residues" evidence="1">
    <location>
        <begin position="324"/>
        <end position="334"/>
    </location>
</feature>
<sequence>MNAQVQTPNDVRAIPLDQLFPSPLNVRKTGGTRIDSLAASIKARGLIHNLTVIPRPREDKRPGFEVVAGKRRLAALRLLAKRKELAASAPVDCRVVSREQATANSLAENVEREAMHPADQFAAFAKLVDQGKPTEDIAAEFGISVDTVQKRLRLARVSPQVMRLYRAEELTLEQVMAFTLSDDHAAQGALLEDDARPSAYQIRRALTETTVRGDDPRARLVGRDAYVAAGGTIRRDLFGNDATDYFEDAALLDRLANAKLEKAVAKLRKQRPWVQVVAGTLDYETRAQFGKVPSIRQTPDAKTEKKLAQLRARLAAAEQQAEAAEAEADGDEDSPPWTRACAKCEALQEQIAAIERGLIAPDPDAAALAGAVVALDHRGHVQVLDGLIRPEDKRAAAKVARKAGQGGEVDGVGDKGAGGDPRTVRRDLSAFLTVVAQQALANNIPLAMRALAFQLVLALRKSRSGGHGLDVAVTDHADVGASETLAGSAAEAAAAKWHAAWERLLPTEPDALWTWCQQADDHRILSLLAYCAARSFSAAQDHSDSQPAMPLLSALQLDMTAHWTPNAGYFKRLRKTDTLAILGQYGHGGPAFAKLKRDVLAESAGNLLAKTGWLPPTLIISAE</sequence>
<evidence type="ECO:0000256" key="1">
    <source>
        <dbReference type="SAM" id="MobiDB-lite"/>
    </source>
</evidence>
<feature type="region of interest" description="Disordered" evidence="1">
    <location>
        <begin position="318"/>
        <end position="337"/>
    </location>
</feature>
<comment type="caution">
    <text evidence="3">The sequence shown here is derived from an EMBL/GenBank/DDBJ whole genome shotgun (WGS) entry which is preliminary data.</text>
</comment>
<dbReference type="Gene3D" id="3.90.1530.30">
    <property type="match status" value="1"/>
</dbReference>
<reference evidence="3 4" key="1">
    <citation type="submission" date="2024-04" db="EMBL/GenBank/DDBJ databases">
        <title>Draft genome sequence of Pseudoxanthomonas putridarboris WD12.</title>
        <authorList>
            <person name="Oh J."/>
        </authorList>
    </citation>
    <scope>NUCLEOTIDE SEQUENCE [LARGE SCALE GENOMIC DNA]</scope>
    <source>
        <strain evidence="3 4">WD12</strain>
    </source>
</reference>
<organism evidence="3 4">
    <name type="scientific">Pseudoxanthomonas putridarboris</name>
    <dbReference type="NCBI Taxonomy" id="752605"/>
    <lineage>
        <taxon>Bacteria</taxon>
        <taxon>Pseudomonadati</taxon>
        <taxon>Pseudomonadota</taxon>
        <taxon>Gammaproteobacteria</taxon>
        <taxon>Lysobacterales</taxon>
        <taxon>Lysobacteraceae</taxon>
        <taxon>Pseudoxanthomonas</taxon>
    </lineage>
</organism>
<dbReference type="RefSeq" id="WP_341724076.1">
    <property type="nucleotide sequence ID" value="NZ_JBBWWT010000001.1"/>
</dbReference>
<dbReference type="InterPro" id="IPR036086">
    <property type="entry name" value="ParB/Sulfiredoxin_sf"/>
</dbReference>